<protein>
    <submittedName>
        <fullName evidence="1">Peptide chain release factor subunit 1</fullName>
    </submittedName>
</protein>
<name>A0A1H6FUH1_THEAL</name>
<dbReference type="Gene3D" id="3.30.420.60">
    <property type="entry name" value="eRF1 domain 2"/>
    <property type="match status" value="1"/>
</dbReference>
<dbReference type="InterPro" id="IPR042226">
    <property type="entry name" value="eFR1_2_sf"/>
</dbReference>
<dbReference type="AlphaFoldDB" id="A0A1H6FUH1"/>
<evidence type="ECO:0000313" key="1">
    <source>
        <dbReference type="EMBL" id="SEH14429.1"/>
    </source>
</evidence>
<proteinExistence type="predicted"/>
<sequence>MVEPSAVERLLAFQGAGVPAISLYAEVPADPRERQRVESRVNSLLSEARRLAKDGDRLSHEARMSLREDIERIEESVAHELPEPPAVAFFACSHAGLFERLRLPGRVRDRAVVDESLWLRPLLAQLDAFHRYCVVVLDRARAEIWELFGDQLVPSRKLTGDHLRKRDFAGWYGLEEHRVRNRAEVLAQRHFRALVDELEEVVRLRDIELLIVGGNEEAVPQFLRFLPRKLRERVAATFGADLDTLDARQLHEIATRAAREYEEREERGLVRRVLEEAAAGGQAVTGLDPCLWAGSIGAVGLLLIDDYATAPGVRCDGCGWLGRERRECPVCGSQVREVPDVIDDLAEAVVAQHGTVEHIEVETPLREHVVAAELRFPLPPQPDGAGPRGG</sequence>
<dbReference type="InterPro" id="IPR041202">
    <property type="entry name" value="BaeRF_family10"/>
</dbReference>
<dbReference type="EMBL" id="FNWJ01000002">
    <property type="protein sequence ID" value="SEH14429.1"/>
    <property type="molecule type" value="Genomic_DNA"/>
</dbReference>
<dbReference type="Proteomes" id="UP000222056">
    <property type="component" value="Unassembled WGS sequence"/>
</dbReference>
<gene>
    <name evidence="1" type="ORF">SAMN02745716_1630</name>
</gene>
<accession>A0A1H6FUH1</accession>
<evidence type="ECO:0000313" key="2">
    <source>
        <dbReference type="Proteomes" id="UP000222056"/>
    </source>
</evidence>
<organism evidence="1 2">
    <name type="scientific">Thermoleophilum album</name>
    <dbReference type="NCBI Taxonomy" id="29539"/>
    <lineage>
        <taxon>Bacteria</taxon>
        <taxon>Bacillati</taxon>
        <taxon>Actinomycetota</taxon>
        <taxon>Thermoleophilia</taxon>
        <taxon>Thermoleophilales</taxon>
        <taxon>Thermoleophilaceae</taxon>
        <taxon>Thermoleophilum</taxon>
    </lineage>
</organism>
<reference evidence="2" key="1">
    <citation type="submission" date="2016-10" db="EMBL/GenBank/DDBJ databases">
        <authorList>
            <person name="Varghese N."/>
            <person name="Submissions S."/>
        </authorList>
    </citation>
    <scope>NUCLEOTIDE SEQUENCE [LARGE SCALE GENOMIC DNA]</scope>
    <source>
        <strain evidence="2">ATCC 35263</strain>
    </source>
</reference>
<keyword evidence="2" id="KW-1185">Reference proteome</keyword>
<dbReference type="STRING" id="29539.SAMN02745716_1630"/>
<dbReference type="Pfam" id="PF18854">
    <property type="entry name" value="baeRF_family10"/>
    <property type="match status" value="1"/>
</dbReference>